<gene>
    <name evidence="1" type="ORF">NCTC5047_00627</name>
</gene>
<protein>
    <submittedName>
        <fullName evidence="1">Acyl-CoA dehydrogenase</fullName>
    </submittedName>
</protein>
<accession>A0A377X911</accession>
<dbReference type="Proteomes" id="UP000254340">
    <property type="component" value="Unassembled WGS sequence"/>
</dbReference>
<evidence type="ECO:0000313" key="1">
    <source>
        <dbReference type="EMBL" id="STT72942.1"/>
    </source>
</evidence>
<name>A0A377X911_KLEPN</name>
<evidence type="ECO:0000313" key="2">
    <source>
        <dbReference type="Proteomes" id="UP000254340"/>
    </source>
</evidence>
<organism evidence="1 2">
    <name type="scientific">Klebsiella pneumoniae</name>
    <dbReference type="NCBI Taxonomy" id="573"/>
    <lineage>
        <taxon>Bacteria</taxon>
        <taxon>Pseudomonadati</taxon>
        <taxon>Pseudomonadota</taxon>
        <taxon>Gammaproteobacteria</taxon>
        <taxon>Enterobacterales</taxon>
        <taxon>Enterobacteriaceae</taxon>
        <taxon>Klebsiella/Raoultella group</taxon>
        <taxon>Klebsiella</taxon>
        <taxon>Klebsiella pneumoniae complex</taxon>
    </lineage>
</organism>
<dbReference type="EMBL" id="UGLH01000004">
    <property type="protein sequence ID" value="STT72942.1"/>
    <property type="molecule type" value="Genomic_DNA"/>
</dbReference>
<dbReference type="AlphaFoldDB" id="A0A377X911"/>
<proteinExistence type="predicted"/>
<reference evidence="1 2" key="1">
    <citation type="submission" date="2018-06" db="EMBL/GenBank/DDBJ databases">
        <authorList>
            <consortium name="Pathogen Informatics"/>
            <person name="Doyle S."/>
        </authorList>
    </citation>
    <scope>NUCLEOTIDE SEQUENCE [LARGE SCALE GENOMIC DNA]</scope>
    <source>
        <strain evidence="1 2">NCTC5047</strain>
    </source>
</reference>
<sequence>MKSRILRFSPTGIAIHTDSAVDPVIVDLVAIATGHLWPEEERASRQYFPSPWTGLMEARIAPLPGGDPWDFIKRD</sequence>